<dbReference type="Proteomes" id="UP000259421">
    <property type="component" value="Segment"/>
</dbReference>
<evidence type="ECO:0000313" key="3">
    <source>
        <dbReference type="EMBL" id="AXQ69563.1"/>
    </source>
</evidence>
<name>A0A385ECQ7_9CAUD</name>
<gene>
    <name evidence="2" type="ORF">CcrBL9_gp023</name>
    <name evidence="3" type="ORF">CcrBL9_gp539</name>
</gene>
<reference evidence="3" key="2">
    <citation type="submission" date="2018-07" db="EMBL/GenBank/DDBJ databases">
        <authorList>
            <person name="Quirk P.G."/>
            <person name="Krulwich T.A."/>
        </authorList>
    </citation>
    <scope>NUCLEOTIDE SEQUENCE</scope>
</reference>
<proteinExistence type="predicted"/>
<organism evidence="3 4">
    <name type="scientific">Caulobacter phage CcrBL9</name>
    <dbReference type="NCBI Taxonomy" id="2283270"/>
    <lineage>
        <taxon>Viruses</taxon>
        <taxon>Duplodnaviria</taxon>
        <taxon>Heunggongvirae</taxon>
        <taxon>Uroviricota</taxon>
        <taxon>Caudoviricetes</taxon>
        <taxon>Jeanschmidtviridae</taxon>
        <taxon>Bertelyvirus</taxon>
        <taxon>Bertelyvirus BL9</taxon>
    </lineage>
</organism>
<sequence length="88" mass="10240">MTEYDDYGQDAYFDHLHDQAVDEAFERHADDAYEDDLGDEDPDLEIPDEEDEEEGLRRAEGLMPWATPEGVEPGQFPRRAYDDDEIPF</sequence>
<evidence type="ECO:0000313" key="2">
    <source>
        <dbReference type="EMBL" id="AXQ69047.1"/>
    </source>
</evidence>
<protein>
    <submittedName>
        <fullName evidence="3">Uncharacterized protein</fullName>
    </submittedName>
</protein>
<reference evidence="3 4" key="3">
    <citation type="submission" date="2018-09" db="EMBL/GenBank/DDBJ databases">
        <title>Giant CbK-like Caulobacter bacteriophages have genetically divergent genomes.</title>
        <authorList>
            <person name="Wilson K."/>
            <person name="Ely B."/>
        </authorList>
    </citation>
    <scope>NUCLEOTIDE SEQUENCE [LARGE SCALE GENOMIC DNA]</scope>
</reference>
<feature type="region of interest" description="Disordered" evidence="1">
    <location>
        <begin position="25"/>
        <end position="88"/>
    </location>
</feature>
<dbReference type="EMBL" id="MH588546">
    <property type="protein sequence ID" value="AXQ69047.1"/>
    <property type="molecule type" value="Genomic_DNA"/>
</dbReference>
<evidence type="ECO:0000313" key="4">
    <source>
        <dbReference type="Proteomes" id="UP000259421"/>
    </source>
</evidence>
<evidence type="ECO:0000256" key="1">
    <source>
        <dbReference type="SAM" id="MobiDB-lite"/>
    </source>
</evidence>
<dbReference type="EMBL" id="MH588546">
    <property type="protein sequence ID" value="AXQ69563.1"/>
    <property type="molecule type" value="Genomic_DNA"/>
</dbReference>
<accession>A0A385ECQ7</accession>
<reference evidence="4" key="1">
    <citation type="submission" date="2018-07" db="EMBL/GenBank/DDBJ databases">
        <title>Giant CbK-like Caulobacter bacteriophages have genetically divergent genomes.</title>
        <authorList>
            <person name="Wilson K.M."/>
            <person name="Ely B."/>
        </authorList>
    </citation>
    <scope>NUCLEOTIDE SEQUENCE [LARGE SCALE GENOMIC DNA]</scope>
</reference>
<feature type="compositionally biased region" description="Acidic residues" evidence="1">
    <location>
        <begin position="32"/>
        <end position="54"/>
    </location>
</feature>
<keyword evidence="4" id="KW-1185">Reference proteome</keyword>